<keyword evidence="2" id="KW-0929">Antimicrobial</keyword>
<dbReference type="Proteomes" id="UP001190926">
    <property type="component" value="Unassembled WGS sequence"/>
</dbReference>
<comment type="caution">
    <text evidence="7">The sequence shown here is derived from an EMBL/GenBank/DDBJ whole genome shotgun (WGS) entry which is preliminary data.</text>
</comment>
<evidence type="ECO:0000256" key="2">
    <source>
        <dbReference type="ARBA" id="ARBA00022529"/>
    </source>
</evidence>
<name>A0AAD4IYB4_PERFH</name>
<comment type="similarity">
    <text evidence="1">Belongs to the DEFL family.</text>
</comment>
<proteinExistence type="inferred from homology"/>
<evidence type="ECO:0000256" key="3">
    <source>
        <dbReference type="ARBA" id="ARBA00022577"/>
    </source>
</evidence>
<dbReference type="Pfam" id="PF25052">
    <property type="entry name" value="AtDEF-like"/>
    <property type="match status" value="1"/>
</dbReference>
<gene>
    <name evidence="7" type="ORF">C2S53_006947</name>
</gene>
<sequence length="84" mass="9087">MESKKIAPIMMTLFVGFVCLVLLSTTSDAAGSEDESWALQGPCSKFPDCNAYCIKIGYVQYGGKCVRLVPTNNDPMVCVCIAQN</sequence>
<evidence type="ECO:0000256" key="1">
    <source>
        <dbReference type="ARBA" id="ARBA00006722"/>
    </source>
</evidence>
<dbReference type="GO" id="GO:0031640">
    <property type="term" value="P:killing of cells of another organism"/>
    <property type="evidence" value="ECO:0007669"/>
    <property type="project" value="UniProtKB-KW"/>
</dbReference>
<dbReference type="Gene3D" id="3.30.30.10">
    <property type="entry name" value="Knottin, scorpion toxin-like"/>
    <property type="match status" value="1"/>
</dbReference>
<keyword evidence="6" id="KW-0732">Signal</keyword>
<dbReference type="InterPro" id="IPR010851">
    <property type="entry name" value="DEFL"/>
</dbReference>
<evidence type="ECO:0000313" key="8">
    <source>
        <dbReference type="Proteomes" id="UP001190926"/>
    </source>
</evidence>
<keyword evidence="4" id="KW-0611">Plant defense</keyword>
<evidence type="ECO:0000256" key="5">
    <source>
        <dbReference type="ARBA" id="ARBA00023157"/>
    </source>
</evidence>
<keyword evidence="3" id="KW-0295">Fungicide</keyword>
<feature type="chain" id="PRO_5042110249" evidence="6">
    <location>
        <begin position="32"/>
        <end position="84"/>
    </location>
</feature>
<dbReference type="InterPro" id="IPR036574">
    <property type="entry name" value="Scorpion_toxin-like_sf"/>
</dbReference>
<dbReference type="AlphaFoldDB" id="A0AAD4IYB4"/>
<feature type="signal peptide" evidence="6">
    <location>
        <begin position="1"/>
        <end position="31"/>
    </location>
</feature>
<protein>
    <submittedName>
        <fullName evidence="7">Uncharacterized protein</fullName>
    </submittedName>
</protein>
<evidence type="ECO:0000256" key="4">
    <source>
        <dbReference type="ARBA" id="ARBA00022821"/>
    </source>
</evidence>
<reference evidence="7 8" key="1">
    <citation type="journal article" date="2021" name="Nat. Commun.">
        <title>Incipient diploidization of the medicinal plant Perilla within 10,000 years.</title>
        <authorList>
            <person name="Zhang Y."/>
            <person name="Shen Q."/>
            <person name="Leng L."/>
            <person name="Zhang D."/>
            <person name="Chen S."/>
            <person name="Shi Y."/>
            <person name="Ning Z."/>
            <person name="Chen S."/>
        </authorList>
    </citation>
    <scope>NUCLEOTIDE SEQUENCE [LARGE SCALE GENOMIC DNA]</scope>
    <source>
        <strain evidence="8">cv. PC099</strain>
    </source>
</reference>
<accession>A0AAD4IYB4</accession>
<evidence type="ECO:0000313" key="7">
    <source>
        <dbReference type="EMBL" id="KAH6823832.1"/>
    </source>
</evidence>
<keyword evidence="8" id="KW-1185">Reference proteome</keyword>
<evidence type="ECO:0000256" key="6">
    <source>
        <dbReference type="SAM" id="SignalP"/>
    </source>
</evidence>
<organism evidence="7 8">
    <name type="scientific">Perilla frutescens var. hirtella</name>
    <name type="common">Perilla citriodora</name>
    <name type="synonym">Perilla setoyensis</name>
    <dbReference type="NCBI Taxonomy" id="608512"/>
    <lineage>
        <taxon>Eukaryota</taxon>
        <taxon>Viridiplantae</taxon>
        <taxon>Streptophyta</taxon>
        <taxon>Embryophyta</taxon>
        <taxon>Tracheophyta</taxon>
        <taxon>Spermatophyta</taxon>
        <taxon>Magnoliopsida</taxon>
        <taxon>eudicotyledons</taxon>
        <taxon>Gunneridae</taxon>
        <taxon>Pentapetalae</taxon>
        <taxon>asterids</taxon>
        <taxon>lamiids</taxon>
        <taxon>Lamiales</taxon>
        <taxon>Lamiaceae</taxon>
        <taxon>Nepetoideae</taxon>
        <taxon>Elsholtzieae</taxon>
        <taxon>Perilla</taxon>
    </lineage>
</organism>
<dbReference type="EMBL" id="SDAM02000556">
    <property type="protein sequence ID" value="KAH6823832.1"/>
    <property type="molecule type" value="Genomic_DNA"/>
</dbReference>
<keyword evidence="5" id="KW-1015">Disulfide bond</keyword>
<dbReference type="GO" id="GO:0050832">
    <property type="term" value="P:defense response to fungus"/>
    <property type="evidence" value="ECO:0007669"/>
    <property type="project" value="UniProtKB-KW"/>
</dbReference>